<sequence>MKIHAKTRQKTINKGVHVHRESELDRKSWRIMKHKQIHQKKHLRNLKALKTPTKQRNRELSVWAQTEPWYRK</sequence>
<protein>
    <submittedName>
        <fullName evidence="2">Uncharacterized protein</fullName>
    </submittedName>
</protein>
<evidence type="ECO:0000256" key="1">
    <source>
        <dbReference type="SAM" id="MobiDB-lite"/>
    </source>
</evidence>
<dbReference type="Proteomes" id="UP000324800">
    <property type="component" value="Unassembled WGS sequence"/>
</dbReference>
<dbReference type="AlphaFoldDB" id="A0A5J4WNT5"/>
<dbReference type="EMBL" id="SNRW01001463">
    <property type="protein sequence ID" value="KAA6396292.1"/>
    <property type="molecule type" value="Genomic_DNA"/>
</dbReference>
<feature type="compositionally biased region" description="Basic residues" evidence="1">
    <location>
        <begin position="1"/>
        <end position="11"/>
    </location>
</feature>
<comment type="caution">
    <text evidence="2">The sequence shown here is derived from an EMBL/GenBank/DDBJ whole genome shotgun (WGS) entry which is preliminary data.</text>
</comment>
<organism evidence="2 3">
    <name type="scientific">Streblomastix strix</name>
    <dbReference type="NCBI Taxonomy" id="222440"/>
    <lineage>
        <taxon>Eukaryota</taxon>
        <taxon>Metamonada</taxon>
        <taxon>Preaxostyla</taxon>
        <taxon>Oxymonadida</taxon>
        <taxon>Streblomastigidae</taxon>
        <taxon>Streblomastix</taxon>
    </lineage>
</organism>
<evidence type="ECO:0000313" key="3">
    <source>
        <dbReference type="Proteomes" id="UP000324800"/>
    </source>
</evidence>
<evidence type="ECO:0000313" key="2">
    <source>
        <dbReference type="EMBL" id="KAA6396292.1"/>
    </source>
</evidence>
<gene>
    <name evidence="2" type="ORF">EZS28_008185</name>
</gene>
<accession>A0A5J4WNT5</accession>
<reference evidence="2 3" key="1">
    <citation type="submission" date="2019-03" db="EMBL/GenBank/DDBJ databases">
        <title>Single cell metagenomics reveals metabolic interactions within the superorganism composed of flagellate Streblomastix strix and complex community of Bacteroidetes bacteria on its surface.</title>
        <authorList>
            <person name="Treitli S.C."/>
            <person name="Kolisko M."/>
            <person name="Husnik F."/>
            <person name="Keeling P."/>
            <person name="Hampl V."/>
        </authorList>
    </citation>
    <scope>NUCLEOTIDE SEQUENCE [LARGE SCALE GENOMIC DNA]</scope>
    <source>
        <strain evidence="2">ST1C</strain>
    </source>
</reference>
<feature type="region of interest" description="Disordered" evidence="1">
    <location>
        <begin position="1"/>
        <end position="23"/>
    </location>
</feature>
<name>A0A5J4WNT5_9EUKA</name>
<proteinExistence type="predicted"/>